<evidence type="ECO:0000313" key="1">
    <source>
        <dbReference type="EMBL" id="SLM49571.1"/>
    </source>
</evidence>
<dbReference type="Proteomes" id="UP000192042">
    <property type="component" value="Chromosome I"/>
</dbReference>
<dbReference type="KEGG" id="nja:NSJP_3404"/>
<protein>
    <submittedName>
        <fullName evidence="1">Uncharacterized protein</fullName>
    </submittedName>
</protein>
<keyword evidence="2" id="KW-1185">Reference proteome</keyword>
<proteinExistence type="predicted"/>
<reference evidence="1 2" key="1">
    <citation type="submission" date="2017-03" db="EMBL/GenBank/DDBJ databases">
        <authorList>
            <person name="Afonso C.L."/>
            <person name="Miller P.J."/>
            <person name="Scott M.A."/>
            <person name="Spackman E."/>
            <person name="Goraichik I."/>
            <person name="Dimitrov K.M."/>
            <person name="Suarez D.L."/>
            <person name="Swayne D.E."/>
        </authorList>
    </citation>
    <scope>NUCLEOTIDE SEQUENCE [LARGE SCALE GENOMIC DNA]</scope>
    <source>
        <strain evidence="1">Genome sequencing of Nitrospira japonica strain NJ11</strain>
    </source>
</reference>
<organism evidence="1 2">
    <name type="scientific">Nitrospira japonica</name>
    <dbReference type="NCBI Taxonomy" id="1325564"/>
    <lineage>
        <taxon>Bacteria</taxon>
        <taxon>Pseudomonadati</taxon>
        <taxon>Nitrospirota</taxon>
        <taxon>Nitrospiria</taxon>
        <taxon>Nitrospirales</taxon>
        <taxon>Nitrospiraceae</taxon>
        <taxon>Nitrospira</taxon>
    </lineage>
</organism>
<evidence type="ECO:0000313" key="2">
    <source>
        <dbReference type="Proteomes" id="UP000192042"/>
    </source>
</evidence>
<sequence>MSTCSVAVTAMMVNPFLVSRETGRSEEHFHVRAVDFDLIDFDLPRRIVHTGSGGDVELPTMPRAGHHLAFHVTFAERPSAVNAGIIDGVKHPVDIEEGNGLPLRFRYDSVAWLNIPASRHPYELSHGSPSPSVTLSLLAERFFDLLQ</sequence>
<dbReference type="STRING" id="1325564.NSJP_3404"/>
<dbReference type="AlphaFoldDB" id="A0A1W1I9G8"/>
<accession>A0A1W1I9G8</accession>
<name>A0A1W1I9G8_9BACT</name>
<dbReference type="EMBL" id="LT828648">
    <property type="protein sequence ID" value="SLM49571.1"/>
    <property type="molecule type" value="Genomic_DNA"/>
</dbReference>
<gene>
    <name evidence="1" type="ORF">NSJP_3404</name>
</gene>